<accession>A0A0W8FK14</accession>
<sequence length="47" mass="5308">MAASCIGCRVHPIDLFHDQIMIQLADLNPETQWPLYVGAVGKRDRDL</sequence>
<name>A0A0W8FK14_9ZZZZ</name>
<dbReference type="AlphaFoldDB" id="A0A0W8FK14"/>
<evidence type="ECO:0000313" key="1">
    <source>
        <dbReference type="EMBL" id="KUG21269.1"/>
    </source>
</evidence>
<reference evidence="1" key="1">
    <citation type="journal article" date="2015" name="Proc. Natl. Acad. Sci. U.S.A.">
        <title>Networks of energetic and metabolic interactions define dynamics in microbial communities.</title>
        <authorList>
            <person name="Embree M."/>
            <person name="Liu J.K."/>
            <person name="Al-Bassam M.M."/>
            <person name="Zengler K."/>
        </authorList>
    </citation>
    <scope>NUCLEOTIDE SEQUENCE</scope>
</reference>
<proteinExistence type="predicted"/>
<dbReference type="EMBL" id="LNQE01001081">
    <property type="protein sequence ID" value="KUG21269.1"/>
    <property type="molecule type" value="Genomic_DNA"/>
</dbReference>
<protein>
    <submittedName>
        <fullName evidence="1">Uncharacterized protein</fullName>
    </submittedName>
</protein>
<comment type="caution">
    <text evidence="1">The sequence shown here is derived from an EMBL/GenBank/DDBJ whole genome shotgun (WGS) entry which is preliminary data.</text>
</comment>
<organism evidence="1">
    <name type="scientific">hydrocarbon metagenome</name>
    <dbReference type="NCBI Taxonomy" id="938273"/>
    <lineage>
        <taxon>unclassified sequences</taxon>
        <taxon>metagenomes</taxon>
        <taxon>ecological metagenomes</taxon>
    </lineage>
</organism>
<gene>
    <name evidence="1" type="ORF">ASZ90_008984</name>
</gene>